<evidence type="ECO:0008006" key="3">
    <source>
        <dbReference type="Google" id="ProtNLM"/>
    </source>
</evidence>
<organism evidence="1 2">
    <name type="scientific">Flavobacterium cerinum</name>
    <dbReference type="NCBI Taxonomy" id="2502784"/>
    <lineage>
        <taxon>Bacteria</taxon>
        <taxon>Pseudomonadati</taxon>
        <taxon>Bacteroidota</taxon>
        <taxon>Flavobacteriia</taxon>
        <taxon>Flavobacteriales</taxon>
        <taxon>Flavobacteriaceae</taxon>
        <taxon>Flavobacterium</taxon>
    </lineage>
</organism>
<name>A0ABY5ISY8_9FLAO</name>
<protein>
    <recommendedName>
        <fullName evidence="3">DUF4263 domain-containing protein</fullName>
    </recommendedName>
</protein>
<accession>A0ABY5ISY8</accession>
<dbReference type="RefSeq" id="WP_256551450.1">
    <property type="nucleotide sequence ID" value="NZ_CP101751.1"/>
</dbReference>
<dbReference type="EMBL" id="CP101751">
    <property type="protein sequence ID" value="UUC45764.1"/>
    <property type="molecule type" value="Genomic_DNA"/>
</dbReference>
<evidence type="ECO:0000313" key="1">
    <source>
        <dbReference type="EMBL" id="UUC45764.1"/>
    </source>
</evidence>
<keyword evidence="2" id="KW-1185">Reference proteome</keyword>
<gene>
    <name evidence="1" type="ORF">NOX80_00795</name>
</gene>
<proteinExistence type="predicted"/>
<reference evidence="1" key="1">
    <citation type="submission" date="2022-07" db="EMBL/GenBank/DDBJ databases">
        <title>Isolation, identification, and degradation of a PFOSA degrading strain from sewage treatment plant.</title>
        <authorList>
            <person name="Zhang L."/>
            <person name="Huo Y."/>
        </authorList>
    </citation>
    <scope>NUCLEOTIDE SEQUENCE</scope>
    <source>
        <strain evidence="1">C1</strain>
    </source>
</reference>
<sequence>MFDNNNKVFAYKIALKLDKYLVALFNLCYDVYIKLEDITINENDIEYAILLFTDEFYDHLEVNKDEYLEKDENDQYRFTKDQFFNTLAVHLNAYYLRSQIFVSKLNTPDFLYYLKDNFHIYSTLAKKKEVENSLNDKFKTINVISNIIENLNNNRLKESINSISTIYDFNKAGQYIKVTTPENFKPQTIFIKDDLLNFDLLESDVFDFDDIWVNYEHDLNNELSFDLDNDEYYIIRDNNSNDKTTLGIKVNDHILLKSNIDIKKYVKKENVNKYLWQLLKDNYLKKRQQKLLCNSELIKNFKEKSKEGDFNKLLCNLKNNLYLDRSVDIKEDYQCFFEKFIVVKKLSDLSNFNFFLPDEDVEKELLGISSEQKIGDKYHLLHYLKHKDDRFTEGFVNSEPKKKEKSKIYILKAELSFYLVEKYYEDLIEELLQGLGVDFISNVELRVNGESKAEFDFVIFKDDKFYFLEAKTTLTKDNVYDTSKKYHNNIEYLKRIIDSDLESVKFILLGFLSNPNLDNYKHFFTDSSYNTRRDGFAVTPYKFKIPFFGHPNLELECIAEPELSKLKEFIKDICQI</sequence>
<evidence type="ECO:0000313" key="2">
    <source>
        <dbReference type="Proteomes" id="UP001059844"/>
    </source>
</evidence>
<dbReference type="Proteomes" id="UP001059844">
    <property type="component" value="Chromosome"/>
</dbReference>